<dbReference type="EMBL" id="KN847475">
    <property type="protein sequence ID" value="KIX10023.1"/>
    <property type="molecule type" value="Genomic_DNA"/>
</dbReference>
<keyword evidence="2" id="KW-1185">Reference proteome</keyword>
<gene>
    <name evidence="1" type="ORF">Z518_01104</name>
</gene>
<evidence type="ECO:0000313" key="1">
    <source>
        <dbReference type="EMBL" id="KIX10023.1"/>
    </source>
</evidence>
<sequence>MERANAQTTFAFVQGYSIAPIASILTDGGTRPVTVTMTLTATTALLGSLVTITTTSTADATTISLCDSSQSGGNELTAGLGDWPGVGFRTFLLFQERRHYWSSLKSLPPYEAYGTSADGPVPQVLAPAASSKLRLWSRIGKRT</sequence>
<dbReference type="GeneID" id="25289175"/>
<organism evidence="1 2">
    <name type="scientific">Rhinocladiella mackenziei CBS 650.93</name>
    <dbReference type="NCBI Taxonomy" id="1442369"/>
    <lineage>
        <taxon>Eukaryota</taxon>
        <taxon>Fungi</taxon>
        <taxon>Dikarya</taxon>
        <taxon>Ascomycota</taxon>
        <taxon>Pezizomycotina</taxon>
        <taxon>Eurotiomycetes</taxon>
        <taxon>Chaetothyriomycetidae</taxon>
        <taxon>Chaetothyriales</taxon>
        <taxon>Herpotrichiellaceae</taxon>
        <taxon>Rhinocladiella</taxon>
    </lineage>
</organism>
<dbReference type="VEuPathDB" id="FungiDB:Z518_01104"/>
<proteinExistence type="predicted"/>
<name>A0A0D2HHC8_9EURO</name>
<dbReference type="HOGENOM" id="CLU_1807280_0_0_1"/>
<dbReference type="RefSeq" id="XP_013277159.1">
    <property type="nucleotide sequence ID" value="XM_013421705.1"/>
</dbReference>
<evidence type="ECO:0000313" key="2">
    <source>
        <dbReference type="Proteomes" id="UP000053617"/>
    </source>
</evidence>
<protein>
    <submittedName>
        <fullName evidence="1">Uncharacterized protein</fullName>
    </submittedName>
</protein>
<accession>A0A0D2HHC8</accession>
<dbReference type="AlphaFoldDB" id="A0A0D2HHC8"/>
<reference evidence="1 2" key="1">
    <citation type="submission" date="2015-01" db="EMBL/GenBank/DDBJ databases">
        <title>The Genome Sequence of Rhinocladiella mackenzie CBS 650.93.</title>
        <authorList>
            <consortium name="The Broad Institute Genomics Platform"/>
            <person name="Cuomo C."/>
            <person name="de Hoog S."/>
            <person name="Gorbushina A."/>
            <person name="Stielow B."/>
            <person name="Teixiera M."/>
            <person name="Abouelleil A."/>
            <person name="Chapman S.B."/>
            <person name="Priest M."/>
            <person name="Young S.K."/>
            <person name="Wortman J."/>
            <person name="Nusbaum C."/>
            <person name="Birren B."/>
        </authorList>
    </citation>
    <scope>NUCLEOTIDE SEQUENCE [LARGE SCALE GENOMIC DNA]</scope>
    <source>
        <strain evidence="1 2">CBS 650.93</strain>
    </source>
</reference>
<dbReference type="STRING" id="1442369.A0A0D2HHC8"/>
<dbReference type="Proteomes" id="UP000053617">
    <property type="component" value="Unassembled WGS sequence"/>
</dbReference>